<proteinExistence type="predicted"/>
<gene>
    <name evidence="1" type="ORF">E0N08_23495</name>
</gene>
<organism evidence="1">
    <name type="scientific">Salmonella enterica subsp. enterica serovar 4,[5],12:i:-</name>
    <dbReference type="NCBI Taxonomy" id="440524"/>
    <lineage>
        <taxon>Bacteria</taxon>
        <taxon>Pseudomonadati</taxon>
        <taxon>Pseudomonadota</taxon>
        <taxon>Gammaproteobacteria</taxon>
        <taxon>Enterobacterales</taxon>
        <taxon>Enterobacteriaceae</taxon>
        <taxon>Salmonella</taxon>
    </lineage>
</organism>
<accession>A0A5Y0JJ66</accession>
<protein>
    <submittedName>
        <fullName evidence="1">Norphogenetic protein</fullName>
    </submittedName>
</protein>
<dbReference type="EMBL" id="AAHYFI010000052">
    <property type="protein sequence ID" value="ECB6377481.1"/>
    <property type="molecule type" value="Genomic_DNA"/>
</dbReference>
<dbReference type="AlphaFoldDB" id="A0A5Y0JJ66"/>
<sequence>MPIIAVNGAIDWLNRASYFFTLDPSPDNMRRVGRGRRRRGVCYCMALPDVKEREVRDGVLCFRRVAERGMEPKNTNSPEWWAWRWSAHFGLCEDENEIASGNSAYGALNLAFHIGFKHVALVGVDATQELRVHSGGTPKNLSHLPLLFQSAREQIDVVSCGKMGGIPQMTLKEWLKNT</sequence>
<comment type="caution">
    <text evidence="1">The sequence shown here is derived from an EMBL/GenBank/DDBJ whole genome shotgun (WGS) entry which is preliminary data.</text>
</comment>
<reference evidence="1" key="1">
    <citation type="submission" date="2019-03" db="EMBL/GenBank/DDBJ databases">
        <authorList>
            <consortium name="NARMS: The National Antimicrobial Resistance Monitoring System"/>
        </authorList>
    </citation>
    <scope>NUCLEOTIDE SEQUENCE</scope>
    <source>
        <strain evidence="1">FSIS11918031</strain>
    </source>
</reference>
<evidence type="ECO:0000313" key="1">
    <source>
        <dbReference type="EMBL" id="ECB6377481.1"/>
    </source>
</evidence>
<name>A0A5Y0JJ66_SALET</name>